<protein>
    <submittedName>
        <fullName evidence="10">Type II secretion system F family protein</fullName>
    </submittedName>
</protein>
<dbReference type="PANTHER" id="PTHR30012">
    <property type="entry name" value="GENERAL SECRETION PATHWAY PROTEIN"/>
    <property type="match status" value="1"/>
</dbReference>
<keyword evidence="4" id="KW-0997">Cell inner membrane</keyword>
<keyword evidence="6 8" id="KW-1133">Transmembrane helix</keyword>
<keyword evidence="7 8" id="KW-0472">Membrane</keyword>
<dbReference type="InterPro" id="IPR042094">
    <property type="entry name" value="T2SS_GspF_sf"/>
</dbReference>
<reference evidence="10" key="1">
    <citation type="submission" date="2023-07" db="EMBL/GenBank/DDBJ databases">
        <title>Genome content predicts the carbon catabolic preferences of heterotrophic bacteria.</title>
        <authorList>
            <person name="Gralka M."/>
        </authorList>
    </citation>
    <scope>NUCLEOTIDE SEQUENCE</scope>
    <source>
        <strain evidence="10">F2M12</strain>
    </source>
</reference>
<name>A0AAW7Z5B3_9ALTE</name>
<dbReference type="GO" id="GO:0005886">
    <property type="term" value="C:plasma membrane"/>
    <property type="evidence" value="ECO:0007669"/>
    <property type="project" value="UniProtKB-SubCell"/>
</dbReference>
<evidence type="ECO:0000313" key="11">
    <source>
        <dbReference type="Proteomes" id="UP001170717"/>
    </source>
</evidence>
<feature type="domain" description="Type II secretion system protein GspF" evidence="9">
    <location>
        <begin position="275"/>
        <end position="397"/>
    </location>
</feature>
<evidence type="ECO:0000256" key="5">
    <source>
        <dbReference type="ARBA" id="ARBA00022692"/>
    </source>
</evidence>
<evidence type="ECO:0000259" key="9">
    <source>
        <dbReference type="Pfam" id="PF00482"/>
    </source>
</evidence>
<dbReference type="InterPro" id="IPR018076">
    <property type="entry name" value="T2SS_GspF_dom"/>
</dbReference>
<evidence type="ECO:0000256" key="2">
    <source>
        <dbReference type="ARBA" id="ARBA00005745"/>
    </source>
</evidence>
<comment type="similarity">
    <text evidence="2">Belongs to the GSP F family.</text>
</comment>
<dbReference type="InterPro" id="IPR003004">
    <property type="entry name" value="GspF/PilC"/>
</dbReference>
<feature type="transmembrane region" description="Helical" evidence="8">
    <location>
        <begin position="174"/>
        <end position="194"/>
    </location>
</feature>
<organism evidence="10 11">
    <name type="scientific">Alteromonas stellipolaris</name>
    <dbReference type="NCBI Taxonomy" id="233316"/>
    <lineage>
        <taxon>Bacteria</taxon>
        <taxon>Pseudomonadati</taxon>
        <taxon>Pseudomonadota</taxon>
        <taxon>Gammaproteobacteria</taxon>
        <taxon>Alteromonadales</taxon>
        <taxon>Alteromonadaceae</taxon>
        <taxon>Alteromonas/Salinimonas group</taxon>
        <taxon>Alteromonas</taxon>
    </lineage>
</organism>
<evidence type="ECO:0000256" key="7">
    <source>
        <dbReference type="ARBA" id="ARBA00023136"/>
    </source>
</evidence>
<dbReference type="FunFam" id="1.20.81.30:FF:000001">
    <property type="entry name" value="Type II secretion system protein F"/>
    <property type="match status" value="2"/>
</dbReference>
<dbReference type="PRINTS" id="PR00812">
    <property type="entry name" value="BCTERIALGSPF"/>
</dbReference>
<dbReference type="GO" id="GO:0015628">
    <property type="term" value="P:protein secretion by the type II secretion system"/>
    <property type="evidence" value="ECO:0007669"/>
    <property type="project" value="TreeGrafter"/>
</dbReference>
<comment type="caution">
    <text evidence="10">The sequence shown here is derived from an EMBL/GenBank/DDBJ whole genome shotgun (WGS) entry which is preliminary data.</text>
</comment>
<evidence type="ECO:0000256" key="8">
    <source>
        <dbReference type="SAM" id="Phobius"/>
    </source>
</evidence>
<evidence type="ECO:0000256" key="1">
    <source>
        <dbReference type="ARBA" id="ARBA00004429"/>
    </source>
</evidence>
<evidence type="ECO:0000256" key="4">
    <source>
        <dbReference type="ARBA" id="ARBA00022519"/>
    </source>
</evidence>
<feature type="transmembrane region" description="Helical" evidence="8">
    <location>
        <begin position="378"/>
        <end position="399"/>
    </location>
</feature>
<dbReference type="EMBL" id="JAUOQI010000005">
    <property type="protein sequence ID" value="MDO6577427.1"/>
    <property type="molecule type" value="Genomic_DNA"/>
</dbReference>
<dbReference type="RefSeq" id="WP_303538384.1">
    <property type="nucleotide sequence ID" value="NZ_JAUOQI010000005.1"/>
</dbReference>
<keyword evidence="3" id="KW-1003">Cell membrane</keyword>
<dbReference type="Gene3D" id="1.20.81.30">
    <property type="entry name" value="Type II secretion system (T2SS), domain F"/>
    <property type="match status" value="2"/>
</dbReference>
<proteinExistence type="inferred from homology"/>
<evidence type="ECO:0000256" key="6">
    <source>
        <dbReference type="ARBA" id="ARBA00022989"/>
    </source>
</evidence>
<evidence type="ECO:0000256" key="3">
    <source>
        <dbReference type="ARBA" id="ARBA00022475"/>
    </source>
</evidence>
<comment type="subcellular location">
    <subcellularLocation>
        <location evidence="1">Cell inner membrane</location>
        <topology evidence="1">Multi-pass membrane protein</topology>
    </subcellularLocation>
</comment>
<evidence type="ECO:0000313" key="10">
    <source>
        <dbReference type="EMBL" id="MDO6577427.1"/>
    </source>
</evidence>
<dbReference type="Proteomes" id="UP001170717">
    <property type="component" value="Unassembled WGS sequence"/>
</dbReference>
<feature type="domain" description="Type II secretion system protein GspF" evidence="9">
    <location>
        <begin position="72"/>
        <end position="195"/>
    </location>
</feature>
<dbReference type="AlphaFoldDB" id="A0AAW7Z5B3"/>
<dbReference type="Pfam" id="PF00482">
    <property type="entry name" value="T2SSF"/>
    <property type="match status" value="2"/>
</dbReference>
<feature type="transmembrane region" description="Helical" evidence="8">
    <location>
        <begin position="214"/>
        <end position="240"/>
    </location>
</feature>
<dbReference type="PANTHER" id="PTHR30012:SF4">
    <property type="entry name" value="MSHA BIOGENESIS PROTEIN MSHG"/>
    <property type="match status" value="1"/>
</dbReference>
<keyword evidence="5 8" id="KW-0812">Transmembrane</keyword>
<sequence length="408" mass="45263">MARFSYKGRERNGALTEGELDANDATSAAAMLRARSVTPIAIAPLSAKKESVVSGWQGWFVPEVTLDDLVIFCRQMYSLTKAGIPLLKAVSGLAESCNSIRLKLALEDAIVSLERGRTLSSGLNQHPKTFNQLFVSIIHVGENTGQLEDAFAQLAVYLEREQETRKQIKAATRYPIFVLIALAGAFVVLNIFVIPKFADMFSKFNAELPLMTRALIGTSDFLLNYWYMLIASGIFIAYMIRRSLSTNIGRLNWDRRKLSLPIVGSIFNRSLLSRYCRSFSMMLRAGVPLTSALNLTSDAVGNVYMGQKIIGMRERIEKGEGLARVSAASGLFTPLVMQMIRVGEETGRVDELLVEASEFYEREVDYDLKNLTAKIEPFLIVVVAAMVLVLALGIFTPMWDMMNAIKGV</sequence>
<gene>
    <name evidence="10" type="ORF">Q4527_08485</name>
</gene>
<accession>A0AAW7Z5B3</accession>